<dbReference type="Proteomes" id="UP000002964">
    <property type="component" value="Unassembled WGS sequence"/>
</dbReference>
<gene>
    <name evidence="1" type="ORF">Thi970DRAFT_01637</name>
</gene>
<evidence type="ECO:0000313" key="1">
    <source>
        <dbReference type="EMBL" id="EIC21429.1"/>
    </source>
</evidence>
<dbReference type="STRING" id="631362.Thi970DRAFT_01637"/>
<dbReference type="eggNOG" id="ENOG5032XAC">
    <property type="taxonomic scope" value="Bacteria"/>
</dbReference>
<dbReference type="AlphaFoldDB" id="H8Z1B4"/>
<keyword evidence="2" id="KW-1185">Reference proteome</keyword>
<name>H8Z1B4_9GAMM</name>
<reference evidence="2" key="1">
    <citation type="submission" date="2011-06" db="EMBL/GenBank/DDBJ databases">
        <authorList>
            <consortium name="US DOE Joint Genome Institute (JGI-PGF)"/>
            <person name="Lucas S."/>
            <person name="Han J."/>
            <person name="Lapidus A."/>
            <person name="Cheng J.-F."/>
            <person name="Goodwin L."/>
            <person name="Pitluck S."/>
            <person name="Peters L."/>
            <person name="Land M.L."/>
            <person name="Hauser L."/>
            <person name="Vogl K."/>
            <person name="Liu Z."/>
            <person name="Overmann J."/>
            <person name="Frigaard N.-U."/>
            <person name="Bryant D.A."/>
            <person name="Woyke T.J."/>
        </authorList>
    </citation>
    <scope>NUCLEOTIDE SEQUENCE [LARGE SCALE GENOMIC DNA]</scope>
    <source>
        <strain evidence="2">970</strain>
    </source>
</reference>
<dbReference type="SUPFAM" id="SSF52980">
    <property type="entry name" value="Restriction endonuclease-like"/>
    <property type="match status" value="1"/>
</dbReference>
<organism evidence="1 2">
    <name type="scientific">Thiorhodovibrio frisius</name>
    <dbReference type="NCBI Taxonomy" id="631362"/>
    <lineage>
        <taxon>Bacteria</taxon>
        <taxon>Pseudomonadati</taxon>
        <taxon>Pseudomonadota</taxon>
        <taxon>Gammaproteobacteria</taxon>
        <taxon>Chromatiales</taxon>
        <taxon>Chromatiaceae</taxon>
        <taxon>Thiorhodovibrio</taxon>
    </lineage>
</organism>
<dbReference type="HOGENOM" id="CLU_1011676_0_0_6"/>
<dbReference type="InterPro" id="IPR011335">
    <property type="entry name" value="Restrct_endonuc-II-like"/>
</dbReference>
<protein>
    <submittedName>
        <fullName evidence="1">Uncharacterized protein</fullName>
    </submittedName>
</protein>
<sequence length="253" mass="27952">MLSKRIFLVILVLFLFSPPTNSYVGPIIKSLYAISKHADVLPDKEIIRLAILARKPGGVQKIGKILAGSPSEVIEDTYLRIAVKNGVIDRATAEGMFLRLSGTRGFSSNLRKIMGAPPHSFGFLNELLIADNAAKKGFKVVEIGKKFNDGLRRSDTDIDVVLEKSGKVFAIEAKSRSASGKINMDAVRADMDTLVKYKEQNSSVIPVFTITNLPNDQQYIRMLQKEADKRGIQLIFGSQQSQVEQIDMLAELL</sequence>
<dbReference type="RefSeq" id="WP_009148014.1">
    <property type="nucleotide sequence ID" value="NZ_CP121471.1"/>
</dbReference>
<evidence type="ECO:0000313" key="2">
    <source>
        <dbReference type="Proteomes" id="UP000002964"/>
    </source>
</evidence>
<dbReference type="EMBL" id="JH603169">
    <property type="protein sequence ID" value="EIC21429.1"/>
    <property type="molecule type" value="Genomic_DNA"/>
</dbReference>
<reference evidence="1 2" key="2">
    <citation type="submission" date="2011-11" db="EMBL/GenBank/DDBJ databases">
        <authorList>
            <consortium name="US DOE Joint Genome Institute"/>
            <person name="Lucas S."/>
            <person name="Han J."/>
            <person name="Lapidus A."/>
            <person name="Cheng J.-F."/>
            <person name="Goodwin L."/>
            <person name="Pitluck S."/>
            <person name="Peters L."/>
            <person name="Ovchinnikova G."/>
            <person name="Zhang X."/>
            <person name="Detter J.C."/>
            <person name="Han C."/>
            <person name="Tapia R."/>
            <person name="Land M."/>
            <person name="Hauser L."/>
            <person name="Kyrpides N."/>
            <person name="Ivanova N."/>
            <person name="Pagani I."/>
            <person name="Vogl K."/>
            <person name="Liu Z."/>
            <person name="Overmann J."/>
            <person name="Frigaard N.-U."/>
            <person name="Bryant D."/>
            <person name="Woyke T."/>
        </authorList>
    </citation>
    <scope>NUCLEOTIDE SEQUENCE [LARGE SCALE GENOMIC DNA]</scope>
    <source>
        <strain evidence="1 2">970</strain>
    </source>
</reference>
<accession>H8Z1B4</accession>
<dbReference type="OrthoDB" id="9204619at2"/>
<proteinExistence type="predicted"/>